<evidence type="ECO:0000256" key="1">
    <source>
        <dbReference type="SAM" id="SignalP"/>
    </source>
</evidence>
<dbReference type="AlphaFoldDB" id="A0A8H6LTJ8"/>
<feature type="chain" id="PRO_5034520055" evidence="1">
    <location>
        <begin position="25"/>
        <end position="84"/>
    </location>
</feature>
<protein>
    <submittedName>
        <fullName evidence="2">Uncharacterized protein</fullName>
    </submittedName>
</protein>
<keyword evidence="3" id="KW-1185">Reference proteome</keyword>
<evidence type="ECO:0000313" key="2">
    <source>
        <dbReference type="EMBL" id="KAF6743298.1"/>
    </source>
</evidence>
<proteinExistence type="predicted"/>
<accession>A0A8H6LTJ8</accession>
<comment type="caution">
    <text evidence="2">The sequence shown here is derived from an EMBL/GenBank/DDBJ whole genome shotgun (WGS) entry which is preliminary data.</text>
</comment>
<evidence type="ECO:0000313" key="3">
    <source>
        <dbReference type="Proteomes" id="UP000521943"/>
    </source>
</evidence>
<feature type="signal peptide" evidence="1">
    <location>
        <begin position="1"/>
        <end position="24"/>
    </location>
</feature>
<reference evidence="2 3" key="1">
    <citation type="submission" date="2020-07" db="EMBL/GenBank/DDBJ databases">
        <title>Comparative genomics of pyrophilous fungi reveals a link between fire events and developmental genes.</title>
        <authorList>
            <consortium name="DOE Joint Genome Institute"/>
            <person name="Steindorff A.S."/>
            <person name="Carver A."/>
            <person name="Calhoun S."/>
            <person name="Stillman K."/>
            <person name="Liu H."/>
            <person name="Lipzen A."/>
            <person name="Pangilinan J."/>
            <person name="Labutti K."/>
            <person name="Bruns T.D."/>
            <person name="Grigoriev I.V."/>
        </authorList>
    </citation>
    <scope>NUCLEOTIDE SEQUENCE [LARGE SCALE GENOMIC DNA]</scope>
    <source>
        <strain evidence="2 3">CBS 144469</strain>
    </source>
</reference>
<name>A0A8H6LTJ8_9AGAR</name>
<gene>
    <name evidence="2" type="ORF">DFP72DRAFT_933765</name>
</gene>
<organism evidence="2 3">
    <name type="scientific">Ephemerocybe angulata</name>
    <dbReference type="NCBI Taxonomy" id="980116"/>
    <lineage>
        <taxon>Eukaryota</taxon>
        <taxon>Fungi</taxon>
        <taxon>Dikarya</taxon>
        <taxon>Basidiomycota</taxon>
        <taxon>Agaricomycotina</taxon>
        <taxon>Agaricomycetes</taxon>
        <taxon>Agaricomycetidae</taxon>
        <taxon>Agaricales</taxon>
        <taxon>Agaricineae</taxon>
        <taxon>Psathyrellaceae</taxon>
        <taxon>Ephemerocybe</taxon>
    </lineage>
</organism>
<dbReference type="Proteomes" id="UP000521943">
    <property type="component" value="Unassembled WGS sequence"/>
</dbReference>
<dbReference type="EMBL" id="JACGCI010000148">
    <property type="protein sequence ID" value="KAF6743298.1"/>
    <property type="molecule type" value="Genomic_DNA"/>
</dbReference>
<sequence>MHLSSSTTILAIAFALVLGTSAAAAPLLEVSLGKRQCEENNRRAVGGNGTDHSTEDFTNDNIASASVDLSGRQVYAGPQGCGPY</sequence>
<keyword evidence="1" id="KW-0732">Signal</keyword>